<dbReference type="PANTHER" id="PTHR43163">
    <property type="entry name" value="DIPEPTIDE TRANSPORT SYSTEM PERMEASE PROTEIN DPPB-RELATED"/>
    <property type="match status" value="1"/>
</dbReference>
<evidence type="ECO:0000256" key="7">
    <source>
        <dbReference type="RuleBase" id="RU363032"/>
    </source>
</evidence>
<dbReference type="CDD" id="cd06261">
    <property type="entry name" value="TM_PBP2"/>
    <property type="match status" value="1"/>
</dbReference>
<organism evidence="9">
    <name type="scientific">Longilinea arvoryzae</name>
    <dbReference type="NCBI Taxonomy" id="360412"/>
    <lineage>
        <taxon>Bacteria</taxon>
        <taxon>Bacillati</taxon>
        <taxon>Chloroflexota</taxon>
        <taxon>Anaerolineae</taxon>
        <taxon>Anaerolineales</taxon>
        <taxon>Anaerolineaceae</taxon>
        <taxon>Longilinea</taxon>
    </lineage>
</organism>
<keyword evidence="2 7" id="KW-0813">Transport</keyword>
<sequence>MLLFFQHLFKRFLSQLLTFFIITALLYATAMLTPVKSRATLYLPPRVSEKTYDTVIANIIEKYHLDAPYPVQYYFWMVSLFQGNWGYSPTLNEEVFSAILQRAPATAELILLSILVYIPLGIISGVIAGHRKNRPSDHLFRFSAFTATSLPPFILAILMMAIFYINLHWFAPERFSSQYYSYLHSDQFHGLTGFMILDGLLNGRPDISLDALRHLVMPVITLALAQWATLGRITRATMIEEANQDYVMAARARGVTERSIVWQHMLRNAISPAFSSSMVSAASLLTGVFVSEIIFNYPGISYIAVQSMGGIPDAPASLGFAVFSVILVLILMSILDLVQYSLDPRLREKA</sequence>
<dbReference type="GO" id="GO:0055085">
    <property type="term" value="P:transmembrane transport"/>
    <property type="evidence" value="ECO:0007669"/>
    <property type="project" value="InterPro"/>
</dbReference>
<dbReference type="Pfam" id="PF00528">
    <property type="entry name" value="BPD_transp_1"/>
    <property type="match status" value="1"/>
</dbReference>
<comment type="subcellular location">
    <subcellularLocation>
        <location evidence="1 7">Cell membrane</location>
        <topology evidence="1 7">Multi-pass membrane protein</topology>
    </subcellularLocation>
</comment>
<feature type="transmembrane region" description="Helical" evidence="7">
    <location>
        <begin position="273"/>
        <end position="297"/>
    </location>
</feature>
<keyword evidence="10" id="KW-1185">Reference proteome</keyword>
<gene>
    <name evidence="9" type="ORF">LARV_01441</name>
</gene>
<dbReference type="Gene3D" id="1.10.3720.10">
    <property type="entry name" value="MetI-like"/>
    <property type="match status" value="1"/>
</dbReference>
<dbReference type="PANTHER" id="PTHR43163:SF6">
    <property type="entry name" value="DIPEPTIDE TRANSPORT SYSTEM PERMEASE PROTEIN DPPB-RELATED"/>
    <property type="match status" value="1"/>
</dbReference>
<feature type="transmembrane region" description="Helical" evidence="7">
    <location>
        <begin position="150"/>
        <end position="171"/>
    </location>
</feature>
<protein>
    <submittedName>
        <fullName evidence="9">ABC-type dipeptide/oligopeptide/nickel transport system, permease component</fullName>
    </submittedName>
</protein>
<evidence type="ECO:0000313" key="9">
    <source>
        <dbReference type="EMBL" id="GAP13686.1"/>
    </source>
</evidence>
<feature type="transmembrane region" description="Helical" evidence="7">
    <location>
        <begin position="12"/>
        <end position="32"/>
    </location>
</feature>
<dbReference type="GO" id="GO:0005886">
    <property type="term" value="C:plasma membrane"/>
    <property type="evidence" value="ECO:0007669"/>
    <property type="project" value="UniProtKB-SubCell"/>
</dbReference>
<keyword evidence="5 7" id="KW-1133">Transmembrane helix</keyword>
<evidence type="ECO:0000256" key="5">
    <source>
        <dbReference type="ARBA" id="ARBA00022989"/>
    </source>
</evidence>
<evidence type="ECO:0000256" key="6">
    <source>
        <dbReference type="ARBA" id="ARBA00023136"/>
    </source>
</evidence>
<feature type="transmembrane region" description="Helical" evidence="7">
    <location>
        <begin position="109"/>
        <end position="129"/>
    </location>
</feature>
<dbReference type="AlphaFoldDB" id="A0A0S7BGQ3"/>
<evidence type="ECO:0000256" key="2">
    <source>
        <dbReference type="ARBA" id="ARBA00022448"/>
    </source>
</evidence>
<feature type="transmembrane region" description="Helical" evidence="7">
    <location>
        <begin position="317"/>
        <end position="338"/>
    </location>
</feature>
<dbReference type="SUPFAM" id="SSF161098">
    <property type="entry name" value="MetI-like"/>
    <property type="match status" value="1"/>
</dbReference>
<dbReference type="Proteomes" id="UP000055060">
    <property type="component" value="Unassembled WGS sequence"/>
</dbReference>
<feature type="transmembrane region" description="Helical" evidence="7">
    <location>
        <begin position="211"/>
        <end position="230"/>
    </location>
</feature>
<dbReference type="STRING" id="360412.LARV_01441"/>
<reference evidence="9" key="1">
    <citation type="submission" date="2015-07" db="EMBL/GenBank/DDBJ databases">
        <title>Draft Genome Sequences of Anaerolinea thermolimosa IMO-1, Bellilinea caldifistulae GOMI-1, Leptolinea tardivitalis YMTK-2, Levilinea saccharolytica KIBI-1,Longilinea arvoryzae KOME-1, Previously Described as Members of the Anaerolineaceae (Chloroflexi).</title>
        <authorList>
            <person name="Sekiguchi Y."/>
            <person name="Ohashi A."/>
            <person name="Matsuura N."/>
            <person name="Tourlousse M.D."/>
        </authorList>
    </citation>
    <scope>NUCLEOTIDE SEQUENCE [LARGE SCALE GENOMIC DNA]</scope>
    <source>
        <strain evidence="9">KOME-1</strain>
    </source>
</reference>
<name>A0A0S7BGQ3_9CHLR</name>
<dbReference type="RefSeq" id="WP_075073007.1">
    <property type="nucleotide sequence ID" value="NZ_DF967972.1"/>
</dbReference>
<keyword evidence="4 7" id="KW-0812">Transmembrane</keyword>
<accession>A0A0S7BGQ3</accession>
<proteinExistence type="inferred from homology"/>
<dbReference type="InterPro" id="IPR035906">
    <property type="entry name" value="MetI-like_sf"/>
</dbReference>
<feature type="domain" description="ABC transmembrane type-1" evidence="8">
    <location>
        <begin position="103"/>
        <end position="339"/>
    </location>
</feature>
<dbReference type="PROSITE" id="PS50928">
    <property type="entry name" value="ABC_TM1"/>
    <property type="match status" value="1"/>
</dbReference>
<comment type="similarity">
    <text evidence="7">Belongs to the binding-protein-dependent transport system permease family.</text>
</comment>
<evidence type="ECO:0000259" key="8">
    <source>
        <dbReference type="PROSITE" id="PS50928"/>
    </source>
</evidence>
<evidence type="ECO:0000256" key="3">
    <source>
        <dbReference type="ARBA" id="ARBA00022475"/>
    </source>
</evidence>
<keyword evidence="3" id="KW-1003">Cell membrane</keyword>
<evidence type="ECO:0000256" key="1">
    <source>
        <dbReference type="ARBA" id="ARBA00004651"/>
    </source>
</evidence>
<keyword evidence="6 7" id="KW-0472">Membrane</keyword>
<evidence type="ECO:0000256" key="4">
    <source>
        <dbReference type="ARBA" id="ARBA00022692"/>
    </source>
</evidence>
<dbReference type="OrthoDB" id="9773683at2"/>
<dbReference type="InterPro" id="IPR000515">
    <property type="entry name" value="MetI-like"/>
</dbReference>
<dbReference type="EMBL" id="DF967972">
    <property type="protein sequence ID" value="GAP13686.1"/>
    <property type="molecule type" value="Genomic_DNA"/>
</dbReference>
<evidence type="ECO:0000313" key="10">
    <source>
        <dbReference type="Proteomes" id="UP000055060"/>
    </source>
</evidence>